<dbReference type="Pfam" id="PF02397">
    <property type="entry name" value="Bac_transf"/>
    <property type="match status" value="1"/>
</dbReference>
<evidence type="ECO:0000256" key="7">
    <source>
        <dbReference type="SAM" id="Phobius"/>
    </source>
</evidence>
<feature type="transmembrane region" description="Helical" evidence="7">
    <location>
        <begin position="132"/>
        <end position="153"/>
    </location>
</feature>
<sequence length="485" mass="54665">MPDQLWFLSVDTEMNVFWGYRMVNNLRINRNTTLKGLTFWGQWAMGQGFVVALLLLLVYYQNGNVEFYYRVCATLTVLASVPAYTWCGVYAKQDNYLEGLIRLLMGWSMTLAALAIVAFLCKANELFSRQIILIWAICSYIGQALLYVPLHGFSKYYQRSLQRERKTLIVGTGDLALGLANKLRTLEHFPLVGLVSSDATPLMTEGAPPVVGPQEALLELIQTHDIRRLYITLPLSEAAQIEAMYGDLLDAHVDVVWVPDLNSLTLLNHSVSDVDGLPAIHLNESPLTSQPTAALSKSLLDKSVALMAIVVLSPLLLAIGLAVKLTSQGPVFFKQDRHGWNGKVIQVWKFRSMRVHDDHEVKQASRNDSRITPIGRFIRRTSIDELPQLFNVLQGHMALVGPRPHAIAHNDYYSGKILAYMARHRIKPGITGLAQISGYRGETDTIDKMQKRVEIDLKYINNWSLWLDLKILVKTPFTLLSKDIY</sequence>
<evidence type="ECO:0000256" key="6">
    <source>
        <dbReference type="ARBA" id="ARBA00023136"/>
    </source>
</evidence>
<dbReference type="Proteomes" id="UP000218595">
    <property type="component" value="Chromosome"/>
</dbReference>
<comment type="similarity">
    <text evidence="2">Belongs to the bacterial sugar transferase family.</text>
</comment>
<dbReference type="InterPro" id="IPR017473">
    <property type="entry name" value="Undecaprenyl-P_gluc_Ptfrase"/>
</dbReference>
<keyword evidence="6 7" id="KW-0472">Membrane</keyword>
<keyword evidence="10" id="KW-1185">Reference proteome</keyword>
<feature type="transmembrane region" description="Helical" evidence="7">
    <location>
        <begin position="304"/>
        <end position="323"/>
    </location>
</feature>
<keyword evidence="3" id="KW-0808">Transferase</keyword>
<dbReference type="NCBIfam" id="TIGR03023">
    <property type="entry name" value="WcaJ_sugtrans"/>
    <property type="match status" value="1"/>
</dbReference>
<dbReference type="EMBL" id="AP017423">
    <property type="protein sequence ID" value="BCX67116.1"/>
    <property type="molecule type" value="Genomic_DNA"/>
</dbReference>
<evidence type="ECO:0000256" key="4">
    <source>
        <dbReference type="ARBA" id="ARBA00022692"/>
    </source>
</evidence>
<reference evidence="9 10" key="1">
    <citation type="submission" date="2016-04" db="EMBL/GenBank/DDBJ databases">
        <title>Complete genome sequence of Pseudomonas sp. LAB-08 isolated from TCE contaminated aquifer soil.</title>
        <authorList>
            <person name="Dohra H."/>
            <person name="Suzuki K."/>
            <person name="Fatma A."/>
            <person name="Inuzuka Y."/>
            <person name="Honjo M."/>
            <person name="Tashiro Y."/>
            <person name="Futamata H."/>
        </authorList>
    </citation>
    <scope>NUCLEOTIDE SEQUENCE [LARGE SCALE GENOMIC DNA]</scope>
    <source>
        <strain evidence="9 10">LAB-08</strain>
    </source>
</reference>
<feature type="domain" description="Bacterial sugar transferase" evidence="8">
    <location>
        <begin position="297"/>
        <end position="480"/>
    </location>
</feature>
<evidence type="ECO:0000259" key="8">
    <source>
        <dbReference type="Pfam" id="PF02397"/>
    </source>
</evidence>
<evidence type="ECO:0000313" key="10">
    <source>
        <dbReference type="Proteomes" id="UP000218595"/>
    </source>
</evidence>
<dbReference type="NCBIfam" id="TIGR03025">
    <property type="entry name" value="EPS_sugtrans"/>
    <property type="match status" value="1"/>
</dbReference>
<keyword evidence="4 7" id="KW-0812">Transmembrane</keyword>
<dbReference type="InterPro" id="IPR017475">
    <property type="entry name" value="EPS_sugar_tfrase"/>
</dbReference>
<evidence type="ECO:0000256" key="2">
    <source>
        <dbReference type="ARBA" id="ARBA00006464"/>
    </source>
</evidence>
<evidence type="ECO:0000313" key="9">
    <source>
        <dbReference type="EMBL" id="BCX67116.1"/>
    </source>
</evidence>
<feature type="transmembrane region" description="Helical" evidence="7">
    <location>
        <begin position="99"/>
        <end position="120"/>
    </location>
</feature>
<organism evidence="9 10">
    <name type="scientific">Pseudomonas izuensis</name>
    <dbReference type="NCBI Taxonomy" id="2684212"/>
    <lineage>
        <taxon>Bacteria</taxon>
        <taxon>Pseudomonadati</taxon>
        <taxon>Pseudomonadota</taxon>
        <taxon>Gammaproteobacteria</taxon>
        <taxon>Pseudomonadales</taxon>
        <taxon>Pseudomonadaceae</taxon>
        <taxon>Pseudomonas</taxon>
    </lineage>
</organism>
<dbReference type="InterPro" id="IPR003362">
    <property type="entry name" value="Bact_transf"/>
</dbReference>
<protein>
    <submittedName>
        <fullName evidence="9">Undecaprenyl-phosphate glucose phosphotransferase</fullName>
    </submittedName>
</protein>
<accession>A0ABM7RPF8</accession>
<comment type="subcellular location">
    <subcellularLocation>
        <location evidence="1">Membrane</location>
        <topology evidence="1">Multi-pass membrane protein</topology>
    </subcellularLocation>
</comment>
<evidence type="ECO:0000256" key="5">
    <source>
        <dbReference type="ARBA" id="ARBA00022989"/>
    </source>
</evidence>
<dbReference type="Pfam" id="PF13727">
    <property type="entry name" value="CoA_binding_3"/>
    <property type="match status" value="1"/>
</dbReference>
<gene>
    <name evidence="9" type="ORF">LAB08_R17400</name>
</gene>
<evidence type="ECO:0000256" key="1">
    <source>
        <dbReference type="ARBA" id="ARBA00004141"/>
    </source>
</evidence>
<name>A0ABM7RPF8_9PSED</name>
<proteinExistence type="inferred from homology"/>
<keyword evidence="5 7" id="KW-1133">Transmembrane helix</keyword>
<dbReference type="PANTHER" id="PTHR30576">
    <property type="entry name" value="COLANIC BIOSYNTHESIS UDP-GLUCOSE LIPID CARRIER TRANSFERASE"/>
    <property type="match status" value="1"/>
</dbReference>
<dbReference type="PANTHER" id="PTHR30576:SF21">
    <property type="entry name" value="UDP-GLUCOSE:UNDECAPRENYL-PHOSPHATE GLUCOSE-1-PHOSPHATE TRANSFERASE"/>
    <property type="match status" value="1"/>
</dbReference>
<evidence type="ECO:0000256" key="3">
    <source>
        <dbReference type="ARBA" id="ARBA00022679"/>
    </source>
</evidence>
<feature type="transmembrane region" description="Helical" evidence="7">
    <location>
        <begin position="37"/>
        <end position="61"/>
    </location>
</feature>